<dbReference type="WBParaSite" id="MBELARI_LOCUS20495">
    <property type="protein sequence ID" value="MBELARI_LOCUS20495"/>
    <property type="gene ID" value="MBELARI_LOCUS20495"/>
</dbReference>
<dbReference type="PANTHER" id="PTHR10806">
    <property type="entry name" value="SIGNAL PEPTIDASE COMPLEX CATALYTIC SUBUNIT SEC11"/>
    <property type="match status" value="1"/>
</dbReference>
<proteinExistence type="inferred from homology"/>
<evidence type="ECO:0000256" key="12">
    <source>
        <dbReference type="ARBA" id="ARBA00023136"/>
    </source>
</evidence>
<comment type="subunit">
    <text evidence="14">Component of the signal peptidase complex.</text>
</comment>
<evidence type="ECO:0000256" key="1">
    <source>
        <dbReference type="ARBA" id="ARBA00000677"/>
    </source>
</evidence>
<evidence type="ECO:0000256" key="14">
    <source>
        <dbReference type="RuleBase" id="RU362047"/>
    </source>
</evidence>
<dbReference type="PANTHER" id="PTHR10806:SF6">
    <property type="entry name" value="SIGNAL PEPTIDASE COMPLEX CATALYTIC SUBUNIT SEC11"/>
    <property type="match status" value="1"/>
</dbReference>
<dbReference type="InterPro" id="IPR001733">
    <property type="entry name" value="Peptidase_S26B"/>
</dbReference>
<keyword evidence="8 14" id="KW-0378">Hydrolase</keyword>
<sequence length="182" mass="20501">MAISDWAIFDEIRRMNLRQITYQCLNFAMVVSSALMIWKGLMFFTGSESPIVVVLSGSMEPAFYRGDLLMLTNDQSDPVRAGDITVFKIDGRDIPIVHRVIKVHEKANHDTKLLTKGDNNQVDDRGLYAAGQLWLNRTDVVGRAKGIVPYVGMVTILMNDYPKLKYAVLGALALFVILHREQ</sequence>
<dbReference type="AlphaFoldDB" id="A0AAF3F1W5"/>
<evidence type="ECO:0000313" key="18">
    <source>
        <dbReference type="WBParaSite" id="MBELARI_LOCUS20495"/>
    </source>
</evidence>
<evidence type="ECO:0000256" key="10">
    <source>
        <dbReference type="ARBA" id="ARBA00022968"/>
    </source>
</evidence>
<dbReference type="GO" id="GO:0009003">
    <property type="term" value="F:signal peptidase activity"/>
    <property type="evidence" value="ECO:0007669"/>
    <property type="project" value="UniProtKB-EC"/>
</dbReference>
<organism evidence="16 18">
    <name type="scientific">Mesorhabditis belari</name>
    <dbReference type="NCBI Taxonomy" id="2138241"/>
    <lineage>
        <taxon>Eukaryota</taxon>
        <taxon>Metazoa</taxon>
        <taxon>Ecdysozoa</taxon>
        <taxon>Nematoda</taxon>
        <taxon>Chromadorea</taxon>
        <taxon>Rhabditida</taxon>
        <taxon>Rhabditina</taxon>
        <taxon>Rhabditomorpha</taxon>
        <taxon>Rhabditoidea</taxon>
        <taxon>Rhabditidae</taxon>
        <taxon>Mesorhabditinae</taxon>
        <taxon>Mesorhabditis</taxon>
    </lineage>
</organism>
<dbReference type="NCBIfam" id="TIGR02228">
    <property type="entry name" value="sigpep_I_arch"/>
    <property type="match status" value="1"/>
</dbReference>
<evidence type="ECO:0000256" key="3">
    <source>
        <dbReference type="ARBA" id="ARBA00011035"/>
    </source>
</evidence>
<evidence type="ECO:0000256" key="7">
    <source>
        <dbReference type="ARBA" id="ARBA00022692"/>
    </source>
</evidence>
<reference evidence="17 18" key="1">
    <citation type="submission" date="2024-02" db="UniProtKB">
        <authorList>
            <consortium name="WormBaseParasite"/>
        </authorList>
    </citation>
    <scope>IDENTIFICATION</scope>
</reference>
<dbReference type="EC" id="3.4.21.89" evidence="4 14"/>
<keyword evidence="16" id="KW-1185">Reference proteome</keyword>
<evidence type="ECO:0000256" key="11">
    <source>
        <dbReference type="ARBA" id="ARBA00022989"/>
    </source>
</evidence>
<evidence type="ECO:0000256" key="8">
    <source>
        <dbReference type="ARBA" id="ARBA00022801"/>
    </source>
</evidence>
<dbReference type="Proteomes" id="UP000887575">
    <property type="component" value="Unassembled WGS sequence"/>
</dbReference>
<evidence type="ECO:0000313" key="17">
    <source>
        <dbReference type="WBParaSite" id="MBELARI_LOCUS17345"/>
    </source>
</evidence>
<dbReference type="CDD" id="cd06530">
    <property type="entry name" value="S26_SPase_I"/>
    <property type="match status" value="1"/>
</dbReference>
<feature type="transmembrane region" description="Helical" evidence="14">
    <location>
        <begin position="20"/>
        <end position="38"/>
    </location>
</feature>
<comment type="subcellular location">
    <subcellularLocation>
        <location evidence="2">Endoplasmic reticulum membrane</location>
        <topology evidence="2">Single-pass type II membrane protein</topology>
    </subcellularLocation>
</comment>
<evidence type="ECO:0000256" key="6">
    <source>
        <dbReference type="ARBA" id="ARBA00022670"/>
    </source>
</evidence>
<dbReference type="InterPro" id="IPR036286">
    <property type="entry name" value="LexA/Signal_pep-like_sf"/>
</dbReference>
<accession>A0AAF3F1W5</accession>
<name>A0AAF3F1W5_9BILA</name>
<evidence type="ECO:0000313" key="16">
    <source>
        <dbReference type="Proteomes" id="UP000887575"/>
    </source>
</evidence>
<comment type="catalytic activity">
    <reaction evidence="1 14">
        <text>Cleavage of hydrophobic, N-terminal signal or leader sequences from secreted and periplasmic proteins.</text>
        <dbReference type="EC" id="3.4.21.89"/>
    </reaction>
</comment>
<dbReference type="InterPro" id="IPR019533">
    <property type="entry name" value="Peptidase_S26"/>
</dbReference>
<keyword evidence="6 14" id="KW-0645">Protease</keyword>
<comment type="similarity">
    <text evidence="3 14">Belongs to the peptidase S26B family.</text>
</comment>
<feature type="domain" description="Peptidase S24/S26A/S26B/S26C" evidence="15">
    <location>
        <begin position="41"/>
        <end position="125"/>
    </location>
</feature>
<evidence type="ECO:0000256" key="13">
    <source>
        <dbReference type="ARBA" id="ARBA00045533"/>
    </source>
</evidence>
<dbReference type="InterPro" id="IPR019758">
    <property type="entry name" value="Pept_S26A_signal_pept_1_CS"/>
</dbReference>
<dbReference type="InterPro" id="IPR019756">
    <property type="entry name" value="Pept_S26A_signal_pept_1_Ser-AS"/>
</dbReference>
<dbReference type="GO" id="GO:0005787">
    <property type="term" value="C:signal peptidase complex"/>
    <property type="evidence" value="ECO:0007669"/>
    <property type="project" value="TreeGrafter"/>
</dbReference>
<evidence type="ECO:0000256" key="4">
    <source>
        <dbReference type="ARBA" id="ARBA00013208"/>
    </source>
</evidence>
<dbReference type="FunFam" id="2.10.109.10:FF:000003">
    <property type="entry name" value="Signal peptidase complex catalytic subunit SEC11"/>
    <property type="match status" value="1"/>
</dbReference>
<dbReference type="SUPFAM" id="SSF51306">
    <property type="entry name" value="LexA/Signal peptidase"/>
    <property type="match status" value="1"/>
</dbReference>
<evidence type="ECO:0000256" key="5">
    <source>
        <dbReference type="ARBA" id="ARBA00019685"/>
    </source>
</evidence>
<dbReference type="Pfam" id="PF00717">
    <property type="entry name" value="Peptidase_S24"/>
    <property type="match status" value="1"/>
</dbReference>
<keyword evidence="10 14" id="KW-0735">Signal-anchor</keyword>
<dbReference type="PROSITE" id="PS00761">
    <property type="entry name" value="SPASE_I_3"/>
    <property type="match status" value="1"/>
</dbReference>
<dbReference type="GO" id="GO:0006465">
    <property type="term" value="P:signal peptide processing"/>
    <property type="evidence" value="ECO:0007669"/>
    <property type="project" value="UniProtKB-UniRule"/>
</dbReference>
<comment type="function">
    <text evidence="13">Catalytic component of the signal peptidase complex (SPC) which catalyzes the cleavage of N-terminal signal sequences from nascent proteins as they are translocated into the lumen of the endoplasmic reticulum. Specifically cleaves N-terminal signal peptides that contain a hydrophobic alpha-helix (h-region) shorter than 18-20 amino acids.</text>
</comment>
<protein>
    <recommendedName>
        <fullName evidence="5 14">Signal peptidase complex catalytic subunit SEC11</fullName>
        <ecNumber evidence="4 14">3.4.21.89</ecNumber>
    </recommendedName>
</protein>
<dbReference type="InterPro" id="IPR015927">
    <property type="entry name" value="Peptidase_S24_S26A/B/C"/>
</dbReference>
<keyword evidence="12 14" id="KW-0472">Membrane</keyword>
<dbReference type="GO" id="GO:0004252">
    <property type="term" value="F:serine-type endopeptidase activity"/>
    <property type="evidence" value="ECO:0007669"/>
    <property type="project" value="InterPro"/>
</dbReference>
<dbReference type="PRINTS" id="PR00728">
    <property type="entry name" value="SIGNALPTASE"/>
</dbReference>
<keyword evidence="11 14" id="KW-1133">Transmembrane helix</keyword>
<keyword evidence="9 14" id="KW-0256">Endoplasmic reticulum</keyword>
<dbReference type="PROSITE" id="PS00501">
    <property type="entry name" value="SPASE_I_1"/>
    <property type="match status" value="1"/>
</dbReference>
<evidence type="ECO:0000256" key="9">
    <source>
        <dbReference type="ARBA" id="ARBA00022824"/>
    </source>
</evidence>
<keyword evidence="7 14" id="KW-0812">Transmembrane</keyword>
<dbReference type="WBParaSite" id="MBELARI_LOCUS17345">
    <property type="protein sequence ID" value="MBELARI_LOCUS17345"/>
    <property type="gene ID" value="MBELARI_LOCUS17345"/>
</dbReference>
<evidence type="ECO:0000256" key="2">
    <source>
        <dbReference type="ARBA" id="ARBA00004648"/>
    </source>
</evidence>
<evidence type="ECO:0000259" key="15">
    <source>
        <dbReference type="Pfam" id="PF00717"/>
    </source>
</evidence>